<proteinExistence type="predicted"/>
<dbReference type="EMBL" id="OVEO01000001">
    <property type="protein sequence ID" value="SPQ93549.1"/>
    <property type="molecule type" value="Genomic_DNA"/>
</dbReference>
<organism evidence="1 2">
    <name type="scientific">Plasmodiophora brassicae</name>
    <name type="common">Clubroot disease agent</name>
    <dbReference type="NCBI Taxonomy" id="37360"/>
    <lineage>
        <taxon>Eukaryota</taxon>
        <taxon>Sar</taxon>
        <taxon>Rhizaria</taxon>
        <taxon>Endomyxa</taxon>
        <taxon>Phytomyxea</taxon>
        <taxon>Plasmodiophorida</taxon>
        <taxon>Plasmodiophoridae</taxon>
        <taxon>Plasmodiophora</taxon>
    </lineage>
</organism>
<name>A0A3P3Y0A3_PLABS</name>
<geneLocation type="mitochondrion" evidence="1"/>
<evidence type="ECO:0000313" key="1">
    <source>
        <dbReference type="EMBL" id="SPQ93549.1"/>
    </source>
</evidence>
<gene>
    <name evidence="1" type="ORF">PLBR_LOCUS764</name>
</gene>
<reference evidence="1 2" key="1">
    <citation type="submission" date="2018-03" db="EMBL/GenBank/DDBJ databases">
        <authorList>
            <person name="Fogelqvist J."/>
        </authorList>
    </citation>
    <scope>NUCLEOTIDE SEQUENCE [LARGE SCALE GENOMIC DNA]</scope>
</reference>
<dbReference type="Proteomes" id="UP000290189">
    <property type="component" value="Unassembled WGS sequence"/>
</dbReference>
<accession>A0A3P3Y0A3</accession>
<keyword evidence="1" id="KW-0496">Mitochondrion</keyword>
<dbReference type="AlphaFoldDB" id="A0A3P3Y0A3"/>
<protein>
    <submittedName>
        <fullName evidence="1">Uncharacterized protein</fullName>
    </submittedName>
</protein>
<evidence type="ECO:0000313" key="2">
    <source>
        <dbReference type="Proteomes" id="UP000290189"/>
    </source>
</evidence>
<sequence>MRNTSCRLCLEQWDNSYYVHYRGLKYFCALIGDYTSLVLLGDRIPKYAPSMLARTIVRYMDWKTGEEGPALLEVNGTPAVDVDGNAVVCDGQWKNPGGTLVQFLTAVSKAHKAAGMDGVAYAPMCRSVRNEGVGQRLPPSCWTACVEPVRKREIQSGRWVRFSTS</sequence>